<accession>A0A161QMA8</accession>
<gene>
    <name evidence="3" type="ORF">A4A58_15570</name>
</gene>
<dbReference type="Proteomes" id="UP000076574">
    <property type="component" value="Unassembled WGS sequence"/>
</dbReference>
<dbReference type="SUPFAM" id="SSF56954">
    <property type="entry name" value="Outer membrane efflux proteins (OEP)"/>
    <property type="match status" value="1"/>
</dbReference>
<sequence>MRFVAIGAATALLWSHPVAAAEQTMPGATVESVVAIAKRLNPTVAAASLDFDAAVRKVGTAGVMADPTLILEAWDVNRQGVGQRRIGFDQEIKLWGKYGLERNIAQSDADAAKFQGRATVTELIAQVVAAHGEYNAAYEAVGIATEIKRRYDELLGLLRSRYGTTSVDRQDVIKAEMEAATAEGDVVRRQGEQKSAAARLNALIGRPALAPLAAPTGFRTVRPVSLAQAQALGRSANPMLALAGAQSNSAAQIKSLTDLNYYPDVNVGAKYVQRPGTEDTGEFTLGVKLPLHYEVKDAEQRAAGARLGAAQARNEALRLRIDGQIADAWFGVDALRKVVQIYTSRLLPPARSSIDNARNGFQAGSSDLSSVFESERRYRAIQLDLLKLKVELQTKYADMERLAGGSL</sequence>
<dbReference type="Pfam" id="PF02321">
    <property type="entry name" value="OEP"/>
    <property type="match status" value="2"/>
</dbReference>
<keyword evidence="4" id="KW-1185">Reference proteome</keyword>
<comment type="caution">
    <text evidence="3">The sequence shown here is derived from an EMBL/GenBank/DDBJ whole genome shotgun (WGS) entry which is preliminary data.</text>
</comment>
<protein>
    <submittedName>
        <fullName evidence="3">Transporter</fullName>
    </submittedName>
</protein>
<evidence type="ECO:0000256" key="2">
    <source>
        <dbReference type="SAM" id="SignalP"/>
    </source>
</evidence>
<keyword evidence="2" id="KW-0732">Signal</keyword>
<name>A0A161QMA8_9BRAD</name>
<comment type="similarity">
    <text evidence="1">Belongs to the outer membrane factor (OMF) (TC 1.B.17) family.</text>
</comment>
<dbReference type="Gene3D" id="1.20.1600.10">
    <property type="entry name" value="Outer membrane efflux proteins (OEP)"/>
    <property type="match status" value="1"/>
</dbReference>
<feature type="signal peptide" evidence="2">
    <location>
        <begin position="1"/>
        <end position="20"/>
    </location>
</feature>
<evidence type="ECO:0000313" key="3">
    <source>
        <dbReference type="EMBL" id="KZD21194.1"/>
    </source>
</evidence>
<dbReference type="AlphaFoldDB" id="A0A161QMA8"/>
<dbReference type="OrthoDB" id="9769048at2"/>
<dbReference type="InterPro" id="IPR010131">
    <property type="entry name" value="MdtP/NodT-like"/>
</dbReference>
<dbReference type="STRING" id="943830.A4A58_15570"/>
<organism evidence="3 4">
    <name type="scientific">Tardiphaga robiniae</name>
    <dbReference type="NCBI Taxonomy" id="943830"/>
    <lineage>
        <taxon>Bacteria</taxon>
        <taxon>Pseudomonadati</taxon>
        <taxon>Pseudomonadota</taxon>
        <taxon>Alphaproteobacteria</taxon>
        <taxon>Hyphomicrobiales</taxon>
        <taxon>Nitrobacteraceae</taxon>
        <taxon>Tardiphaga</taxon>
    </lineage>
</organism>
<dbReference type="EMBL" id="LVYV01000053">
    <property type="protein sequence ID" value="KZD21194.1"/>
    <property type="molecule type" value="Genomic_DNA"/>
</dbReference>
<dbReference type="GO" id="GO:0015562">
    <property type="term" value="F:efflux transmembrane transporter activity"/>
    <property type="evidence" value="ECO:0007669"/>
    <property type="project" value="InterPro"/>
</dbReference>
<reference evidence="3 4" key="1">
    <citation type="submission" date="2016-03" db="EMBL/GenBank/DDBJ databases">
        <title>Microsymbionts genomes from the relict species Vavilovia formosa (Stev.) Fed.</title>
        <authorList>
            <person name="Kopat V."/>
            <person name="Chirak E."/>
            <person name="Kimeklis A."/>
            <person name="Andronov E."/>
        </authorList>
    </citation>
    <scope>NUCLEOTIDE SEQUENCE [LARGE SCALE GENOMIC DNA]</scope>
    <source>
        <strain evidence="3 4">Vaf07</strain>
    </source>
</reference>
<feature type="chain" id="PRO_5007825264" evidence="2">
    <location>
        <begin position="21"/>
        <end position="407"/>
    </location>
</feature>
<proteinExistence type="inferred from homology"/>
<dbReference type="InterPro" id="IPR003423">
    <property type="entry name" value="OMP_efflux"/>
</dbReference>
<dbReference type="PANTHER" id="PTHR30203">
    <property type="entry name" value="OUTER MEMBRANE CATION EFFLUX PROTEIN"/>
    <property type="match status" value="1"/>
</dbReference>
<evidence type="ECO:0000313" key="4">
    <source>
        <dbReference type="Proteomes" id="UP000076574"/>
    </source>
</evidence>
<evidence type="ECO:0000256" key="1">
    <source>
        <dbReference type="ARBA" id="ARBA00007613"/>
    </source>
</evidence>
<dbReference type="PANTHER" id="PTHR30203:SF24">
    <property type="entry name" value="BLR4935 PROTEIN"/>
    <property type="match status" value="1"/>
</dbReference>